<evidence type="ECO:0000313" key="2">
    <source>
        <dbReference type="Proteomes" id="UP000007257"/>
    </source>
</evidence>
<sequence length="77" mass="8266">MTVKPVVKTTTGAIVTLTIEIGSLGSWGPDCQIAQVYRQALVEAENRLAKAFKGDRNIRIVGVPNVRSITTDTAVKP</sequence>
<dbReference type="OrthoDB" id="6984264at2"/>
<protein>
    <submittedName>
        <fullName evidence="1">Uncharacterized protein</fullName>
    </submittedName>
</protein>
<dbReference type="AlphaFoldDB" id="A0A0H3FIF3"/>
<reference evidence="1 2" key="2">
    <citation type="journal article" date="2012" name="J. Bacteriol.">
        <title>Complete Genome Sequence of Rahnella sp. Strain Y9602, a Gammaproteobacterium Isolate from Metal- and Radionuclide-Contaminated Soil.</title>
        <authorList>
            <person name="Martinez R.J."/>
            <person name="Bruce D."/>
            <person name="Detter C."/>
            <person name="Goodwin L.A."/>
            <person name="Han J."/>
            <person name="Han C.S."/>
            <person name="Held B."/>
            <person name="Land M.L."/>
            <person name="Mikhailova N."/>
            <person name="Nolan M."/>
            <person name="Pennacchio L."/>
            <person name="Pitluck S."/>
            <person name="Tapia R."/>
            <person name="Woyke T."/>
            <person name="Sobecky P.A."/>
        </authorList>
    </citation>
    <scope>NUCLEOTIDE SEQUENCE [LARGE SCALE GENOMIC DNA]</scope>
    <source>
        <strain evidence="1 2">Y9602</strain>
        <plasmid evidence="1">pRAHAQ01</plasmid>
    </source>
</reference>
<proteinExistence type="predicted"/>
<keyword evidence="1" id="KW-0614">Plasmid</keyword>
<dbReference type="Proteomes" id="UP000007257">
    <property type="component" value="Plasmid pRAHAQ01"/>
</dbReference>
<dbReference type="KEGG" id="rah:Rahaq_4975"/>
<name>A0A0H3FIF3_RAHSY</name>
<evidence type="ECO:0000313" key="1">
    <source>
        <dbReference type="EMBL" id="ADW76550.1"/>
    </source>
</evidence>
<reference evidence="2" key="1">
    <citation type="submission" date="2011-01" db="EMBL/GenBank/DDBJ databases">
        <title>Complete sequence of plasmid1 of Rahnella sp. Y9602.</title>
        <authorList>
            <consortium name="US DOE Joint Genome Institute"/>
            <person name="Lucas S."/>
            <person name="Copeland A."/>
            <person name="Lapidus A."/>
            <person name="Cheng J.-F."/>
            <person name="Goodwin L."/>
            <person name="Pitluck S."/>
            <person name="Lu M."/>
            <person name="Detter J.C."/>
            <person name="Han C."/>
            <person name="Tapia R."/>
            <person name="Land M."/>
            <person name="Hauser L."/>
            <person name="Kyrpides N."/>
            <person name="Ivanova N."/>
            <person name="Ovchinnikova G."/>
            <person name="Pagani I."/>
            <person name="Sobecky P.A."/>
            <person name="Martinez R.J."/>
            <person name="Woyke T."/>
        </authorList>
    </citation>
    <scope>NUCLEOTIDE SEQUENCE [LARGE SCALE GENOMIC DNA]</scope>
    <source>
        <strain evidence="2">Y9602</strain>
        <plasmid evidence="2">pRAHAQ01</plasmid>
    </source>
</reference>
<accession>A0A0H3FIF3</accession>
<dbReference type="RefSeq" id="WP_013578231.1">
    <property type="nucleotide sequence ID" value="NC_015062.1"/>
</dbReference>
<gene>
    <name evidence="1" type="ordered locus">Rahaq_4975</name>
</gene>
<geneLocation type="plasmid" evidence="1 2">
    <name>pRAHAQ01</name>
</geneLocation>
<dbReference type="HOGENOM" id="CLU_2552548_0_0_6"/>
<organism evidence="1 2">
    <name type="scientific">Rahnella sp. (strain Y9602)</name>
    <dbReference type="NCBI Taxonomy" id="2703885"/>
    <lineage>
        <taxon>Bacteria</taxon>
        <taxon>Pseudomonadati</taxon>
        <taxon>Pseudomonadota</taxon>
        <taxon>Gammaproteobacteria</taxon>
        <taxon>Enterobacterales</taxon>
        <taxon>Yersiniaceae</taxon>
        <taxon>Rahnella</taxon>
    </lineage>
</organism>
<dbReference type="EMBL" id="CP002506">
    <property type="protein sequence ID" value="ADW76550.1"/>
    <property type="molecule type" value="Genomic_DNA"/>
</dbReference>